<dbReference type="InterPro" id="IPR001789">
    <property type="entry name" value="Sig_transdc_resp-reg_receiver"/>
</dbReference>
<dbReference type="InterPro" id="IPR011006">
    <property type="entry name" value="CheY-like_superfamily"/>
</dbReference>
<feature type="modified residue" description="4-aspartylphosphate" evidence="2">
    <location>
        <position position="66"/>
    </location>
</feature>
<proteinExistence type="predicted"/>
<dbReference type="SMART" id="SM00448">
    <property type="entry name" value="REC"/>
    <property type="match status" value="1"/>
</dbReference>
<protein>
    <submittedName>
        <fullName evidence="4">CheY-like chemotaxis protein</fullName>
    </submittedName>
</protein>
<gene>
    <name evidence="4" type="ORF">ABIC75_000356</name>
</gene>
<reference evidence="4 5" key="1">
    <citation type="submission" date="2024-06" db="EMBL/GenBank/DDBJ databases">
        <title>Sorghum-associated microbial communities from plants grown in Nebraska, USA.</title>
        <authorList>
            <person name="Schachtman D."/>
        </authorList>
    </citation>
    <scope>NUCLEOTIDE SEQUENCE [LARGE SCALE GENOMIC DNA]</scope>
    <source>
        <strain evidence="4 5">1073</strain>
    </source>
</reference>
<sequence length="146" mass="15491">MTSIDTETDGRATIPLALVVEDGDDLRYLFCAMLGELGFAAIGVSNADAALVHLHTAGPFDLLLTDVNMPGTMDGSALAAMARRLFERLLIIVVTAEPRQALVELPANVAVLAKPFCLRELAAEIDHSKIRQGGARGSFICGRGVE</sequence>
<evidence type="ECO:0000256" key="2">
    <source>
        <dbReference type="PROSITE-ProRule" id="PRU00169"/>
    </source>
</evidence>
<evidence type="ECO:0000313" key="4">
    <source>
        <dbReference type="EMBL" id="MET3650654.1"/>
    </source>
</evidence>
<comment type="caution">
    <text evidence="4">The sequence shown here is derived from an EMBL/GenBank/DDBJ whole genome shotgun (WGS) entry which is preliminary data.</text>
</comment>
<dbReference type="EMBL" id="JBEPMU010000001">
    <property type="protein sequence ID" value="MET3650654.1"/>
    <property type="molecule type" value="Genomic_DNA"/>
</dbReference>
<evidence type="ECO:0000256" key="1">
    <source>
        <dbReference type="ARBA" id="ARBA00022553"/>
    </source>
</evidence>
<dbReference type="Proteomes" id="UP001549184">
    <property type="component" value="Unassembled WGS sequence"/>
</dbReference>
<dbReference type="PANTHER" id="PTHR44591">
    <property type="entry name" value="STRESS RESPONSE REGULATOR PROTEIN 1"/>
    <property type="match status" value="1"/>
</dbReference>
<dbReference type="PROSITE" id="PS50110">
    <property type="entry name" value="RESPONSE_REGULATORY"/>
    <property type="match status" value="1"/>
</dbReference>
<dbReference type="SUPFAM" id="SSF52172">
    <property type="entry name" value="CheY-like"/>
    <property type="match status" value="1"/>
</dbReference>
<dbReference type="Pfam" id="PF00072">
    <property type="entry name" value="Response_reg"/>
    <property type="match status" value="1"/>
</dbReference>
<keyword evidence="1 2" id="KW-0597">Phosphoprotein</keyword>
<dbReference type="PANTHER" id="PTHR44591:SF21">
    <property type="entry name" value="TWO-COMPONENT RESPONSE REGULATOR"/>
    <property type="match status" value="1"/>
</dbReference>
<name>A0ABV2JP95_9GAMM</name>
<dbReference type="Gene3D" id="3.40.50.2300">
    <property type="match status" value="1"/>
</dbReference>
<accession>A0ABV2JP95</accession>
<feature type="domain" description="Response regulatory" evidence="3">
    <location>
        <begin position="16"/>
        <end position="129"/>
    </location>
</feature>
<dbReference type="RefSeq" id="WP_354012144.1">
    <property type="nucleotide sequence ID" value="NZ_JBEPMU010000001.1"/>
</dbReference>
<dbReference type="InterPro" id="IPR050595">
    <property type="entry name" value="Bact_response_regulator"/>
</dbReference>
<evidence type="ECO:0000259" key="3">
    <source>
        <dbReference type="PROSITE" id="PS50110"/>
    </source>
</evidence>
<keyword evidence="5" id="KW-1185">Reference proteome</keyword>
<organism evidence="4 5">
    <name type="scientific">Dyella japonica</name>
    <dbReference type="NCBI Taxonomy" id="231455"/>
    <lineage>
        <taxon>Bacteria</taxon>
        <taxon>Pseudomonadati</taxon>
        <taxon>Pseudomonadota</taxon>
        <taxon>Gammaproteobacteria</taxon>
        <taxon>Lysobacterales</taxon>
        <taxon>Rhodanobacteraceae</taxon>
        <taxon>Dyella</taxon>
    </lineage>
</organism>
<evidence type="ECO:0000313" key="5">
    <source>
        <dbReference type="Proteomes" id="UP001549184"/>
    </source>
</evidence>